<name>A0A380VXB6_ACTPL</name>
<dbReference type="RefSeq" id="WP_005601050.1">
    <property type="nucleotide sequence ID" value="NZ_CBDBSW010000007.1"/>
</dbReference>
<dbReference type="EMBL" id="LR134515">
    <property type="protein sequence ID" value="VEJ16741.1"/>
    <property type="molecule type" value="Genomic_DNA"/>
</dbReference>
<proteinExistence type="predicted"/>
<evidence type="ECO:0000256" key="1">
    <source>
        <dbReference type="SAM" id="Coils"/>
    </source>
</evidence>
<feature type="coiled-coil region" evidence="1">
    <location>
        <begin position="198"/>
        <end position="228"/>
    </location>
</feature>
<keyword evidence="1" id="KW-0175">Coiled coil</keyword>
<gene>
    <name evidence="2" type="ORF">NCTC10976_00839</name>
</gene>
<reference evidence="2 3" key="1">
    <citation type="submission" date="2018-12" db="EMBL/GenBank/DDBJ databases">
        <authorList>
            <consortium name="Pathogen Informatics"/>
        </authorList>
    </citation>
    <scope>NUCLEOTIDE SEQUENCE [LARGE SCALE GENOMIC DNA]</scope>
    <source>
        <strain evidence="2 3">NCTC10976</strain>
    </source>
</reference>
<feature type="coiled-coil region" evidence="1">
    <location>
        <begin position="348"/>
        <end position="423"/>
    </location>
</feature>
<evidence type="ECO:0000313" key="3">
    <source>
        <dbReference type="Proteomes" id="UP000275510"/>
    </source>
</evidence>
<organism evidence="2 3">
    <name type="scientific">Actinobacillus pleuropneumoniae</name>
    <name type="common">Haemophilus pleuropneumoniae</name>
    <dbReference type="NCBI Taxonomy" id="715"/>
    <lineage>
        <taxon>Bacteria</taxon>
        <taxon>Pseudomonadati</taxon>
        <taxon>Pseudomonadota</taxon>
        <taxon>Gammaproteobacteria</taxon>
        <taxon>Pasteurellales</taxon>
        <taxon>Pasteurellaceae</taxon>
        <taxon>Actinobacillus</taxon>
    </lineage>
</organism>
<dbReference type="AlphaFoldDB" id="A0A380VXB6"/>
<dbReference type="Proteomes" id="UP000275510">
    <property type="component" value="Chromosome"/>
</dbReference>
<dbReference type="Pfam" id="PF12532">
    <property type="entry name" value="DUF3732"/>
    <property type="match status" value="1"/>
</dbReference>
<accession>A0A380VXB6</accession>
<sequence>MKTVIHEIGVVDKCGKIHKVELKEGLNIITGKSSTGKSALIEIFDYCFGSQFNVPKGVITENSEIYYLYIQIKESYFVIGRKKDNGIGFFRQEEIYSSDLISSGYFKEDYFLAKDNYRKQLRKLFIDIIDVDESLIAKELKGKATPTPSVRSFMSFILQHQNLIANKHALFYRFDEKEKREQVIEHTKIFLGFVDQTYFLLFQQKEKLESEIKKLQREQKVIDKYINENISSIENQLNLLYALMGVEETPIKIEDIKTNPHDSRLKLDKFVTDDKIIYASDKELEYFKNLLLELRANDDKRKNLSFKLASIERSLQVEKEVSATLSSLNDFRQAQVGISVCPFCLSEKDSLPKQAENLKQAMQKLSRDLTLNHSLKSHLEVEQEKIRQEIKKLNIKIREIQKIKKQLEQNNNIKTEKSRYEQILMIKASLFSMLDILAKKQSGKLEENNIDELQSILNGINTKLINYDTNKKLKDAETRIKEIMSDLGKNFEFEDSYHPINLNFSLNSFDLYHINESNDRIYLRSMGSGANWLYSHLTLFLALHQYFIELESRNYKCCIPSILFLDQPTQVYFPNFQHDKALEFEERKIANLEHKENIDGDIQSVTNLFTRLAEYCNNLKNKYGYSPQIIVTDHADNLNLNGFEFESFVKNRWRTRGFIELND</sequence>
<dbReference type="InterPro" id="IPR022205">
    <property type="entry name" value="DUF3732"/>
</dbReference>
<protein>
    <submittedName>
        <fullName evidence="2">Protein of uncharacterized function (DUF3732)</fullName>
    </submittedName>
</protein>
<dbReference type="OrthoDB" id="103556at2"/>
<dbReference type="Gene3D" id="3.40.50.300">
    <property type="entry name" value="P-loop containing nucleotide triphosphate hydrolases"/>
    <property type="match status" value="1"/>
</dbReference>
<evidence type="ECO:0000313" key="2">
    <source>
        <dbReference type="EMBL" id="VEJ16741.1"/>
    </source>
</evidence>
<dbReference type="InterPro" id="IPR027417">
    <property type="entry name" value="P-loop_NTPase"/>
</dbReference>